<dbReference type="GO" id="GO:0005737">
    <property type="term" value="C:cytoplasm"/>
    <property type="evidence" value="ECO:0007669"/>
    <property type="project" value="TreeGrafter"/>
</dbReference>
<dbReference type="RefSeq" id="WP_092816106.1">
    <property type="nucleotide sequence ID" value="NZ_FMVW01000010.1"/>
</dbReference>
<dbReference type="OrthoDB" id="9798496at2"/>
<evidence type="ECO:0000313" key="5">
    <source>
        <dbReference type="Proteomes" id="UP000199347"/>
    </source>
</evidence>
<accession>A0A1G5P778</accession>
<dbReference type="GO" id="GO:0004719">
    <property type="term" value="F:protein-L-isoaspartate (D-aspartate) O-methyltransferase activity"/>
    <property type="evidence" value="ECO:0007669"/>
    <property type="project" value="InterPro"/>
</dbReference>
<dbReference type="SUPFAM" id="SSF53335">
    <property type="entry name" value="S-adenosyl-L-methionine-dependent methyltransferases"/>
    <property type="match status" value="1"/>
</dbReference>
<dbReference type="InterPro" id="IPR000682">
    <property type="entry name" value="PCMT"/>
</dbReference>
<dbReference type="PANTHER" id="PTHR11579">
    <property type="entry name" value="PROTEIN-L-ISOASPARTATE O-METHYLTRANSFERASE"/>
    <property type="match status" value="1"/>
</dbReference>
<dbReference type="AlphaFoldDB" id="A0A1G5P778"/>
<evidence type="ECO:0000313" key="4">
    <source>
        <dbReference type="EMBL" id="SCZ45417.1"/>
    </source>
</evidence>
<keyword evidence="5" id="KW-1185">Reference proteome</keyword>
<comment type="similarity">
    <text evidence="1">Belongs to the methyltransferase superfamily. L-isoaspartyl/D-aspartyl protein methyltransferase family.</text>
</comment>
<dbReference type="InterPro" id="IPR029063">
    <property type="entry name" value="SAM-dependent_MTases_sf"/>
</dbReference>
<dbReference type="STRING" id="1120955.SAMN03080610_03415"/>
<keyword evidence="4" id="KW-0489">Methyltransferase</keyword>
<dbReference type="GO" id="GO:0032259">
    <property type="term" value="P:methylation"/>
    <property type="evidence" value="ECO:0007669"/>
    <property type="project" value="UniProtKB-KW"/>
</dbReference>
<evidence type="ECO:0000256" key="3">
    <source>
        <dbReference type="ARBA" id="ARBA00030757"/>
    </source>
</evidence>
<evidence type="ECO:0000256" key="1">
    <source>
        <dbReference type="ARBA" id="ARBA00005369"/>
    </source>
</evidence>
<dbReference type="Gene3D" id="3.40.50.150">
    <property type="entry name" value="Vaccinia Virus protein VP39"/>
    <property type="match status" value="1"/>
</dbReference>
<protein>
    <recommendedName>
        <fullName evidence="2">Protein-L-isoaspartate O-methyltransferase</fullName>
    </recommendedName>
    <alternativeName>
        <fullName evidence="3">Protein L-isoaspartyl methyltransferase</fullName>
    </alternativeName>
</protein>
<dbReference type="PANTHER" id="PTHR11579:SF18">
    <property type="entry name" value="PROTEIN-L-ISOASPARTATE O-METHYLTRANSFERASE"/>
    <property type="match status" value="1"/>
</dbReference>
<dbReference type="Pfam" id="PF01135">
    <property type="entry name" value="PCMT"/>
    <property type="match status" value="1"/>
</dbReference>
<evidence type="ECO:0000256" key="2">
    <source>
        <dbReference type="ARBA" id="ARBA00013346"/>
    </source>
</evidence>
<dbReference type="EMBL" id="FMVW01000010">
    <property type="protein sequence ID" value="SCZ45417.1"/>
    <property type="molecule type" value="Genomic_DNA"/>
</dbReference>
<gene>
    <name evidence="4" type="ORF">SAMN03080610_03415</name>
</gene>
<sequence>MTDNETLRQRMVDNQIRTRDVTDRELIQAFLNVPRERFVSGVQQPFAYSDLDLPLESPGRVLLSPALLGRIIQAMEITPKEVVLDLGCGRGYASALMARLAEAVVSVEPDEELRHAAEANMVSLKIDNVAIVEGSLTEGYPSEGPYDAILIAGGIEVIPPAIFEQLSEYGRLAAIEMNGEAGRVMLYSRVGTHVSGRPVLDATAPIIPGFERKREFVF</sequence>
<dbReference type="CDD" id="cd02440">
    <property type="entry name" value="AdoMet_MTases"/>
    <property type="match status" value="1"/>
</dbReference>
<name>A0A1G5P778_AFIMA</name>
<proteinExistence type="inferred from homology"/>
<keyword evidence="4" id="KW-0808">Transferase</keyword>
<dbReference type="Proteomes" id="UP000199347">
    <property type="component" value="Unassembled WGS sequence"/>
</dbReference>
<reference evidence="4 5" key="1">
    <citation type="submission" date="2016-10" db="EMBL/GenBank/DDBJ databases">
        <authorList>
            <person name="de Groot N.N."/>
        </authorList>
    </citation>
    <scope>NUCLEOTIDE SEQUENCE [LARGE SCALE GENOMIC DNA]</scope>
    <source>
        <strain evidence="4 5">DSM 2698</strain>
    </source>
</reference>
<organism evidence="4 5">
    <name type="scientific">Afifella marina DSM 2698</name>
    <dbReference type="NCBI Taxonomy" id="1120955"/>
    <lineage>
        <taxon>Bacteria</taxon>
        <taxon>Pseudomonadati</taxon>
        <taxon>Pseudomonadota</taxon>
        <taxon>Alphaproteobacteria</taxon>
        <taxon>Hyphomicrobiales</taxon>
        <taxon>Afifellaceae</taxon>
        <taxon>Afifella</taxon>
    </lineage>
</organism>